<dbReference type="KEGG" id="csr:Cspa_c35720"/>
<feature type="domain" description="Rubrerythrin diiron-binding" evidence="1">
    <location>
        <begin position="111"/>
        <end position="165"/>
    </location>
</feature>
<dbReference type="HOGENOM" id="CLU_1560262_0_0_9"/>
<dbReference type="RefSeq" id="WP_015393649.1">
    <property type="nucleotide sequence ID" value="NC_020291.1"/>
</dbReference>
<dbReference type="PATRIC" id="fig|931276.5.peg.3597"/>
<dbReference type="InterPro" id="IPR009078">
    <property type="entry name" value="Ferritin-like_SF"/>
</dbReference>
<dbReference type="STRING" id="36745.CLSAP_33450"/>
<dbReference type="SUPFAM" id="SSF47240">
    <property type="entry name" value="Ferritin-like"/>
    <property type="match status" value="1"/>
</dbReference>
<dbReference type="GO" id="GO:0016491">
    <property type="term" value="F:oxidoreductase activity"/>
    <property type="evidence" value="ECO:0007669"/>
    <property type="project" value="InterPro"/>
</dbReference>
<dbReference type="GO" id="GO:0046872">
    <property type="term" value="F:metal ion binding"/>
    <property type="evidence" value="ECO:0007669"/>
    <property type="project" value="InterPro"/>
</dbReference>
<dbReference type="AlphaFoldDB" id="M1MM87"/>
<dbReference type="InterPro" id="IPR003251">
    <property type="entry name" value="Rr_diiron-bd_dom"/>
</dbReference>
<feature type="domain" description="Rubrerythrin diiron-binding" evidence="1">
    <location>
        <begin position="19"/>
        <end position="90"/>
    </location>
</feature>
<evidence type="ECO:0000313" key="2">
    <source>
        <dbReference type="EMBL" id="AGF57333.1"/>
    </source>
</evidence>
<dbReference type="eggNOG" id="COG1633">
    <property type="taxonomic scope" value="Bacteria"/>
</dbReference>
<organism evidence="2 3">
    <name type="scientific">Clostridium saccharoperbutylacetonicum N1-4(HMT)</name>
    <dbReference type="NCBI Taxonomy" id="931276"/>
    <lineage>
        <taxon>Bacteria</taxon>
        <taxon>Bacillati</taxon>
        <taxon>Bacillota</taxon>
        <taxon>Clostridia</taxon>
        <taxon>Eubacteriales</taxon>
        <taxon>Clostridiaceae</taxon>
        <taxon>Clostridium</taxon>
    </lineage>
</organism>
<gene>
    <name evidence="2" type="ORF">Cspa_c35720</name>
</gene>
<dbReference type="Proteomes" id="UP000011728">
    <property type="component" value="Chromosome"/>
</dbReference>
<dbReference type="EMBL" id="CP004121">
    <property type="protein sequence ID" value="AGF57333.1"/>
    <property type="molecule type" value="Genomic_DNA"/>
</dbReference>
<protein>
    <submittedName>
        <fullName evidence="2">Rubrerythrin family protein</fullName>
    </submittedName>
</protein>
<dbReference type="CDD" id="cd00657">
    <property type="entry name" value="Ferritin_like"/>
    <property type="match status" value="1"/>
</dbReference>
<keyword evidence="3" id="KW-1185">Reference proteome</keyword>
<dbReference type="OrthoDB" id="9811690at2"/>
<evidence type="ECO:0000259" key="1">
    <source>
        <dbReference type="Pfam" id="PF02915"/>
    </source>
</evidence>
<sequence>MSYTTNRQPQGIMNNIEGFLREGLISEMVGINDYSDFIESTDNRQLKELFHHIMLEEKRHYSIFLTLLRSLDSEEKELSEEVRDHLKISQKGKYSDLTGKVLKEINLLVVIRQAIKGELETILLYQEFVDNLTDENLIRIINEIIRDEKEHVEKLSRALIILDKDRYGDLNPSMPKKKRVDE</sequence>
<dbReference type="Pfam" id="PF02915">
    <property type="entry name" value="Rubrerythrin"/>
    <property type="match status" value="2"/>
</dbReference>
<evidence type="ECO:0000313" key="3">
    <source>
        <dbReference type="Proteomes" id="UP000011728"/>
    </source>
</evidence>
<proteinExistence type="predicted"/>
<name>M1MM87_9CLOT</name>
<accession>M1MM87</accession>
<dbReference type="Gene3D" id="6.10.140.1960">
    <property type="match status" value="2"/>
</dbReference>
<reference evidence="2 3" key="1">
    <citation type="submission" date="2013-02" db="EMBL/GenBank/DDBJ databases">
        <title>Genome sequence of Clostridium saccharoperbutylacetonicum N1-4(HMT).</title>
        <authorList>
            <person name="Poehlein A."/>
            <person name="Daniel R."/>
        </authorList>
    </citation>
    <scope>NUCLEOTIDE SEQUENCE [LARGE SCALE GENOMIC DNA]</scope>
    <source>
        <strain evidence="3">N1-4(HMT)</strain>
    </source>
</reference>